<sequence length="134" mass="14074">MHAKLLLCAYMLARGAAATDGTAAHVGKVIKTGLGRGEARRIADERNNNAVLYGVCDPMTQRCDVDMLEPFQENKNSSNTSGWSIRAHPVSYRCPAKEPVSAHPLCQTPGCSSAASANVVDRCSAGTGRTAVAA</sequence>
<accession>A0ABR0C0N0</accession>
<feature type="signal peptide" evidence="1">
    <location>
        <begin position="1"/>
        <end position="18"/>
    </location>
</feature>
<comment type="caution">
    <text evidence="2">The sequence shown here is derived from an EMBL/GenBank/DDBJ whole genome shotgun (WGS) entry which is preliminary data.</text>
</comment>
<keyword evidence="1" id="KW-0732">Signal</keyword>
<protein>
    <submittedName>
        <fullName evidence="2">Uncharacterized protein</fullName>
    </submittedName>
</protein>
<organism evidence="2 3">
    <name type="scientific">Purpureocillium lilacinum</name>
    <name type="common">Paecilomyces lilacinus</name>
    <dbReference type="NCBI Taxonomy" id="33203"/>
    <lineage>
        <taxon>Eukaryota</taxon>
        <taxon>Fungi</taxon>
        <taxon>Dikarya</taxon>
        <taxon>Ascomycota</taxon>
        <taxon>Pezizomycotina</taxon>
        <taxon>Sordariomycetes</taxon>
        <taxon>Hypocreomycetidae</taxon>
        <taxon>Hypocreales</taxon>
        <taxon>Ophiocordycipitaceae</taxon>
        <taxon>Purpureocillium</taxon>
    </lineage>
</organism>
<gene>
    <name evidence="2" type="ORF">Purlil1_5878</name>
</gene>
<evidence type="ECO:0000256" key="1">
    <source>
        <dbReference type="SAM" id="SignalP"/>
    </source>
</evidence>
<reference evidence="2 3" key="1">
    <citation type="journal article" date="2024" name="Microbiol. Resour. Announc.">
        <title>Genome annotations for the ascomycete fungi Trichoderma harzianum, Trichoderma aggressivum, and Purpureocillium lilacinum.</title>
        <authorList>
            <person name="Beijen E.P.W."/>
            <person name="Ohm R.A."/>
        </authorList>
    </citation>
    <scope>NUCLEOTIDE SEQUENCE [LARGE SCALE GENOMIC DNA]</scope>
    <source>
        <strain evidence="2 3">CBS 150709</strain>
    </source>
</reference>
<name>A0ABR0C0N0_PURLI</name>
<evidence type="ECO:0000313" key="3">
    <source>
        <dbReference type="Proteomes" id="UP001287286"/>
    </source>
</evidence>
<dbReference type="EMBL" id="JAWRVI010000018">
    <property type="protein sequence ID" value="KAK4089775.1"/>
    <property type="molecule type" value="Genomic_DNA"/>
</dbReference>
<evidence type="ECO:0000313" key="2">
    <source>
        <dbReference type="EMBL" id="KAK4089775.1"/>
    </source>
</evidence>
<dbReference type="Proteomes" id="UP001287286">
    <property type="component" value="Unassembled WGS sequence"/>
</dbReference>
<keyword evidence="3" id="KW-1185">Reference proteome</keyword>
<feature type="chain" id="PRO_5045561988" evidence="1">
    <location>
        <begin position="19"/>
        <end position="134"/>
    </location>
</feature>
<proteinExistence type="predicted"/>